<accession>A0A6J5P6B7</accession>
<evidence type="ECO:0000313" key="1">
    <source>
        <dbReference type="EMBL" id="CAB4166622.1"/>
    </source>
</evidence>
<organism evidence="1">
    <name type="scientific">uncultured Caudovirales phage</name>
    <dbReference type="NCBI Taxonomy" id="2100421"/>
    <lineage>
        <taxon>Viruses</taxon>
        <taxon>Duplodnaviria</taxon>
        <taxon>Heunggongvirae</taxon>
        <taxon>Uroviricota</taxon>
        <taxon>Caudoviricetes</taxon>
        <taxon>Peduoviridae</taxon>
        <taxon>Maltschvirus</taxon>
        <taxon>Maltschvirus maltsch</taxon>
    </lineage>
</organism>
<gene>
    <name evidence="1" type="ORF">UFOVP835_46</name>
</gene>
<sequence length="83" mass="9795">MILSEFVLTHTKGRSPIDWVYFADVSVTTTTGVLWWKKKHVERRKITREYDGFWHFVDNGKHCPVEALALERSYRAREKLADA</sequence>
<protein>
    <submittedName>
        <fullName evidence="1">Uncharacterized protein</fullName>
    </submittedName>
</protein>
<name>A0A6J5P6B7_9CAUD</name>
<reference evidence="1" key="1">
    <citation type="submission" date="2020-04" db="EMBL/GenBank/DDBJ databases">
        <authorList>
            <person name="Chiriac C."/>
            <person name="Salcher M."/>
            <person name="Ghai R."/>
            <person name="Kavagutti S V."/>
        </authorList>
    </citation>
    <scope>NUCLEOTIDE SEQUENCE</scope>
</reference>
<proteinExistence type="predicted"/>
<dbReference type="EMBL" id="LR796787">
    <property type="protein sequence ID" value="CAB4166622.1"/>
    <property type="molecule type" value="Genomic_DNA"/>
</dbReference>